<evidence type="ECO:0000313" key="1">
    <source>
        <dbReference type="EMBL" id="KAH3830739.1"/>
    </source>
</evidence>
<reference evidence="1" key="2">
    <citation type="submission" date="2020-11" db="EMBL/GenBank/DDBJ databases">
        <authorList>
            <person name="McCartney M.A."/>
            <person name="Auch B."/>
            <person name="Kono T."/>
            <person name="Mallez S."/>
            <person name="Becker A."/>
            <person name="Gohl D.M."/>
            <person name="Silverstein K.A.T."/>
            <person name="Koren S."/>
            <person name="Bechman K.B."/>
            <person name="Herman A."/>
            <person name="Abrahante J.E."/>
            <person name="Garbe J."/>
        </authorList>
    </citation>
    <scope>NUCLEOTIDE SEQUENCE</scope>
    <source>
        <strain evidence="1">Duluth1</strain>
        <tissue evidence="1">Whole animal</tissue>
    </source>
</reference>
<accession>A0A9D4H6X7</accession>
<name>A0A9D4H6X7_DREPO</name>
<dbReference type="EMBL" id="JAIWYP010000004">
    <property type="protein sequence ID" value="KAH3830739.1"/>
    <property type="molecule type" value="Genomic_DNA"/>
</dbReference>
<organism evidence="1 2">
    <name type="scientific">Dreissena polymorpha</name>
    <name type="common">Zebra mussel</name>
    <name type="synonym">Mytilus polymorpha</name>
    <dbReference type="NCBI Taxonomy" id="45954"/>
    <lineage>
        <taxon>Eukaryota</taxon>
        <taxon>Metazoa</taxon>
        <taxon>Spiralia</taxon>
        <taxon>Lophotrochozoa</taxon>
        <taxon>Mollusca</taxon>
        <taxon>Bivalvia</taxon>
        <taxon>Autobranchia</taxon>
        <taxon>Heteroconchia</taxon>
        <taxon>Euheterodonta</taxon>
        <taxon>Imparidentia</taxon>
        <taxon>Neoheterodontei</taxon>
        <taxon>Myida</taxon>
        <taxon>Dreissenoidea</taxon>
        <taxon>Dreissenidae</taxon>
        <taxon>Dreissena</taxon>
    </lineage>
</organism>
<sequence length="68" mass="8001">MQPIGFRHLLYEIRRPYGISRIDSTFLNVDENRNISDQTEDLSKIVNVDEQLKDQNDIPETPKDELKV</sequence>
<gene>
    <name evidence="1" type="ORF">DPMN_103990</name>
</gene>
<reference evidence="1" key="1">
    <citation type="journal article" date="2019" name="bioRxiv">
        <title>The Genome of the Zebra Mussel, Dreissena polymorpha: A Resource for Invasive Species Research.</title>
        <authorList>
            <person name="McCartney M.A."/>
            <person name="Auch B."/>
            <person name="Kono T."/>
            <person name="Mallez S."/>
            <person name="Zhang Y."/>
            <person name="Obille A."/>
            <person name="Becker A."/>
            <person name="Abrahante J.E."/>
            <person name="Garbe J."/>
            <person name="Badalamenti J.P."/>
            <person name="Herman A."/>
            <person name="Mangelson H."/>
            <person name="Liachko I."/>
            <person name="Sullivan S."/>
            <person name="Sone E.D."/>
            <person name="Koren S."/>
            <person name="Silverstein K.A.T."/>
            <person name="Beckman K.B."/>
            <person name="Gohl D.M."/>
        </authorList>
    </citation>
    <scope>NUCLEOTIDE SEQUENCE</scope>
    <source>
        <strain evidence="1">Duluth1</strain>
        <tissue evidence="1">Whole animal</tissue>
    </source>
</reference>
<keyword evidence="2" id="KW-1185">Reference proteome</keyword>
<dbReference type="Proteomes" id="UP000828390">
    <property type="component" value="Unassembled WGS sequence"/>
</dbReference>
<dbReference type="AlphaFoldDB" id="A0A9D4H6X7"/>
<protein>
    <submittedName>
        <fullName evidence="1">Uncharacterized protein</fullName>
    </submittedName>
</protein>
<evidence type="ECO:0000313" key="2">
    <source>
        <dbReference type="Proteomes" id="UP000828390"/>
    </source>
</evidence>
<proteinExistence type="predicted"/>
<comment type="caution">
    <text evidence="1">The sequence shown here is derived from an EMBL/GenBank/DDBJ whole genome shotgun (WGS) entry which is preliminary data.</text>
</comment>